<evidence type="ECO:0000313" key="2">
    <source>
        <dbReference type="EMBL" id="MCU4754107.1"/>
    </source>
</evidence>
<proteinExistence type="predicted"/>
<evidence type="ECO:0000259" key="1">
    <source>
        <dbReference type="Pfam" id="PF18545"/>
    </source>
</evidence>
<comment type="caution">
    <text evidence="2">The sequence shown here is derived from an EMBL/GenBank/DDBJ whole genome shotgun (WGS) entry which is preliminary data.</text>
</comment>
<dbReference type="AlphaFoldDB" id="A0AAP3E8P6"/>
<gene>
    <name evidence="2" type="ORF">OB919_19340</name>
</gene>
<dbReference type="EMBL" id="JAOPJZ010000029">
    <property type="protein sequence ID" value="MCU4754107.1"/>
    <property type="molecule type" value="Genomic_DNA"/>
</dbReference>
<evidence type="ECO:0000313" key="3">
    <source>
        <dbReference type="Proteomes" id="UP001321047"/>
    </source>
</evidence>
<name>A0AAP3E8P6_9EURY</name>
<organism evidence="2 3">
    <name type="scientific">Natronosalvus hydrolyticus</name>
    <dbReference type="NCBI Taxonomy" id="2979988"/>
    <lineage>
        <taxon>Archaea</taxon>
        <taxon>Methanobacteriati</taxon>
        <taxon>Methanobacteriota</taxon>
        <taxon>Stenosarchaea group</taxon>
        <taxon>Halobacteria</taxon>
        <taxon>Halobacteriales</taxon>
        <taxon>Natrialbaceae</taxon>
        <taxon>Natronosalvus</taxon>
    </lineage>
</organism>
<accession>A0AAP3E8P6</accession>
<keyword evidence="3" id="KW-1185">Reference proteome</keyword>
<protein>
    <recommendedName>
        <fullName evidence="1">Halobacterial output domain-containing protein</fullName>
    </recommendedName>
</protein>
<dbReference type="InterPro" id="IPR040624">
    <property type="entry name" value="HalOD1"/>
</dbReference>
<dbReference type="Proteomes" id="UP001321047">
    <property type="component" value="Unassembled WGS sequence"/>
</dbReference>
<sequence length="122" mass="13592">MMASDEDCPDSGDASSLIRDTQWRQVAQRHYEHDRDTELTTAIVFAIATAKDVSPTEIRSPPLYEAVDVAAIEAAFFRLGRDAGARQGTGTVEFRYTDYLVKVTSDGWIQVYERGLGTIDDE</sequence>
<reference evidence="2 3" key="1">
    <citation type="submission" date="2022-09" db="EMBL/GenBank/DDBJ databases">
        <title>Enrichment on poylsaccharides allowed isolation of novel metabolic and taxonomic groups of Haloarchaea.</title>
        <authorList>
            <person name="Sorokin D.Y."/>
            <person name="Elcheninov A.G."/>
            <person name="Khizhniak T.V."/>
            <person name="Kolganova T.V."/>
            <person name="Kublanov I.V."/>
        </authorList>
    </citation>
    <scope>NUCLEOTIDE SEQUENCE [LARGE SCALE GENOMIC DNA]</scope>
    <source>
        <strain evidence="2 3">AArc-curdl1</strain>
    </source>
</reference>
<feature type="domain" description="Halobacterial output" evidence="1">
    <location>
        <begin position="36"/>
        <end position="112"/>
    </location>
</feature>
<dbReference type="RefSeq" id="WP_342810410.1">
    <property type="nucleotide sequence ID" value="NZ_JAOPJZ010000029.1"/>
</dbReference>
<dbReference type="Pfam" id="PF18545">
    <property type="entry name" value="HalOD1"/>
    <property type="match status" value="1"/>
</dbReference>